<dbReference type="PANTHER" id="PTHR35008">
    <property type="entry name" value="BLL4482 PROTEIN-RELATED"/>
    <property type="match status" value="1"/>
</dbReference>
<comment type="cofactor">
    <cofactor evidence="1">
        <name>heme c</name>
        <dbReference type="ChEBI" id="CHEBI:61717"/>
    </cofactor>
</comment>
<evidence type="ECO:0000313" key="11">
    <source>
        <dbReference type="EMBL" id="PKR59614.1"/>
    </source>
</evidence>
<keyword evidence="2" id="KW-0813">Transport</keyword>
<evidence type="ECO:0000259" key="10">
    <source>
        <dbReference type="PROSITE" id="PS51007"/>
    </source>
</evidence>
<evidence type="ECO:0000256" key="9">
    <source>
        <dbReference type="SAM" id="Phobius"/>
    </source>
</evidence>
<dbReference type="GO" id="GO:0009055">
    <property type="term" value="F:electron transfer activity"/>
    <property type="evidence" value="ECO:0007669"/>
    <property type="project" value="InterPro"/>
</dbReference>
<name>A0A2N3L9Y0_9PROT</name>
<keyword evidence="6" id="KW-0249">Electron transport</keyword>
<dbReference type="Gene3D" id="1.10.760.10">
    <property type="entry name" value="Cytochrome c-like domain"/>
    <property type="match status" value="1"/>
</dbReference>
<evidence type="ECO:0000256" key="4">
    <source>
        <dbReference type="ARBA" id="ARBA00022660"/>
    </source>
</evidence>
<evidence type="ECO:0000256" key="1">
    <source>
        <dbReference type="ARBA" id="ARBA00001926"/>
    </source>
</evidence>
<evidence type="ECO:0000256" key="5">
    <source>
        <dbReference type="ARBA" id="ARBA00022723"/>
    </source>
</evidence>
<dbReference type="Proteomes" id="UP000233332">
    <property type="component" value="Unassembled WGS sequence"/>
</dbReference>
<dbReference type="PANTHER" id="PTHR35008:SF4">
    <property type="entry name" value="BLL4482 PROTEIN"/>
    <property type="match status" value="1"/>
</dbReference>
<dbReference type="InterPro" id="IPR051459">
    <property type="entry name" value="Cytochrome_c-type_DH"/>
</dbReference>
<dbReference type="AlphaFoldDB" id="A0A2N3L9Y0"/>
<evidence type="ECO:0000256" key="6">
    <source>
        <dbReference type="ARBA" id="ARBA00022982"/>
    </source>
</evidence>
<dbReference type="GO" id="GO:0020037">
    <property type="term" value="F:heme binding"/>
    <property type="evidence" value="ECO:0007669"/>
    <property type="project" value="InterPro"/>
</dbReference>
<dbReference type="PRINTS" id="PR00605">
    <property type="entry name" value="CYTCHROMECIC"/>
</dbReference>
<keyword evidence="9" id="KW-1133">Transmembrane helix</keyword>
<keyword evidence="3 8" id="KW-0349">Heme</keyword>
<keyword evidence="4" id="KW-0679">Respiratory chain</keyword>
<evidence type="ECO:0000256" key="8">
    <source>
        <dbReference type="PROSITE-ProRule" id="PRU00433"/>
    </source>
</evidence>
<reference evidence="11 12" key="1">
    <citation type="submission" date="2017-09" db="EMBL/GenBank/DDBJ databases">
        <title>Biodiversity and function of Thalassospira species in the particle-attached aromatic-hydrocarbon-degrading consortia from the surface seawater of the China South Sea.</title>
        <authorList>
            <person name="Dong C."/>
            <person name="Lai Q."/>
            <person name="Shao Z."/>
        </authorList>
    </citation>
    <scope>NUCLEOTIDE SEQUENCE [LARGE SCALE GENOMIC DNA]</scope>
    <source>
        <strain evidence="11 12">139Z-12</strain>
    </source>
</reference>
<dbReference type="SUPFAM" id="SSF46626">
    <property type="entry name" value="Cytochrome c"/>
    <property type="match status" value="1"/>
</dbReference>
<keyword evidence="5 8" id="KW-0479">Metal-binding</keyword>
<keyword evidence="7 8" id="KW-0408">Iron</keyword>
<evidence type="ECO:0000256" key="3">
    <source>
        <dbReference type="ARBA" id="ARBA00022617"/>
    </source>
</evidence>
<gene>
    <name evidence="11" type="ORF">COO92_06220</name>
</gene>
<dbReference type="InterPro" id="IPR008168">
    <property type="entry name" value="Cyt_C_IC"/>
</dbReference>
<sequence length="159" mass="17409">MKDKGVFVIGGVVGAAIVYGIITFFGPGAGGDQSVELRPDDLKLVALGKKVYDANCASCHGRQFEGQDNWRERDANGLLPAPPHDETGHTWHHPDAVLFALTKYGPSVMAGEDYQSAMPGFEDVLTDEEILASLSYVKSRWPAEIRQRHDQINLSAKQQ</sequence>
<evidence type="ECO:0000313" key="12">
    <source>
        <dbReference type="Proteomes" id="UP000233332"/>
    </source>
</evidence>
<dbReference type="InterPro" id="IPR036909">
    <property type="entry name" value="Cyt_c-like_dom_sf"/>
</dbReference>
<organism evidence="11 12">
    <name type="scientific">Thalassospira lohafexi</name>
    <dbReference type="NCBI Taxonomy" id="744227"/>
    <lineage>
        <taxon>Bacteria</taxon>
        <taxon>Pseudomonadati</taxon>
        <taxon>Pseudomonadota</taxon>
        <taxon>Alphaproteobacteria</taxon>
        <taxon>Rhodospirillales</taxon>
        <taxon>Thalassospiraceae</taxon>
        <taxon>Thalassospira</taxon>
    </lineage>
</organism>
<dbReference type="EMBL" id="NXGX01000002">
    <property type="protein sequence ID" value="PKR59614.1"/>
    <property type="molecule type" value="Genomic_DNA"/>
</dbReference>
<comment type="caution">
    <text evidence="11">The sequence shown here is derived from an EMBL/GenBank/DDBJ whole genome shotgun (WGS) entry which is preliminary data.</text>
</comment>
<dbReference type="GO" id="GO:0005506">
    <property type="term" value="F:iron ion binding"/>
    <property type="evidence" value="ECO:0007669"/>
    <property type="project" value="InterPro"/>
</dbReference>
<keyword evidence="9" id="KW-0812">Transmembrane</keyword>
<dbReference type="PROSITE" id="PS51007">
    <property type="entry name" value="CYTC"/>
    <property type="match status" value="1"/>
</dbReference>
<evidence type="ECO:0000256" key="2">
    <source>
        <dbReference type="ARBA" id="ARBA00022448"/>
    </source>
</evidence>
<dbReference type="InterPro" id="IPR009056">
    <property type="entry name" value="Cyt_c-like_dom"/>
</dbReference>
<dbReference type="RefSeq" id="WP_101300664.1">
    <property type="nucleotide sequence ID" value="NZ_NXGX01000002.1"/>
</dbReference>
<feature type="transmembrane region" description="Helical" evidence="9">
    <location>
        <begin position="6"/>
        <end position="25"/>
    </location>
</feature>
<keyword evidence="12" id="KW-1185">Reference proteome</keyword>
<keyword evidence="9" id="KW-0472">Membrane</keyword>
<dbReference type="Pfam" id="PF00034">
    <property type="entry name" value="Cytochrom_C"/>
    <property type="match status" value="1"/>
</dbReference>
<accession>A0A2N3L9Y0</accession>
<evidence type="ECO:0000256" key="7">
    <source>
        <dbReference type="ARBA" id="ARBA00023004"/>
    </source>
</evidence>
<proteinExistence type="predicted"/>
<protein>
    <submittedName>
        <fullName evidence="11">Cytochrome C</fullName>
    </submittedName>
</protein>
<feature type="domain" description="Cytochrome c" evidence="10">
    <location>
        <begin position="43"/>
        <end position="141"/>
    </location>
</feature>